<dbReference type="InterPro" id="IPR047182">
    <property type="entry name" value="MRM1"/>
</dbReference>
<evidence type="ECO:0000313" key="12">
    <source>
        <dbReference type="EMBL" id="KAF4625787.1"/>
    </source>
</evidence>
<dbReference type="AlphaFoldDB" id="A0A8H4R998"/>
<feature type="region of interest" description="Disordered" evidence="10">
    <location>
        <begin position="656"/>
        <end position="689"/>
    </location>
</feature>
<keyword evidence="7" id="KW-0809">Transit peptide</keyword>
<dbReference type="SMART" id="SM00967">
    <property type="entry name" value="SpoU_sub_bind"/>
    <property type="match status" value="1"/>
</dbReference>
<keyword evidence="13" id="KW-1185">Reference proteome</keyword>
<feature type="compositionally biased region" description="Basic and acidic residues" evidence="10">
    <location>
        <begin position="280"/>
        <end position="298"/>
    </location>
</feature>
<reference evidence="12 13" key="1">
    <citation type="submission" date="2020-03" db="EMBL/GenBank/DDBJ databases">
        <title>Draft Genome Sequence of Cudoniella acicularis.</title>
        <authorList>
            <person name="Buettner E."/>
            <person name="Kellner H."/>
        </authorList>
    </citation>
    <scope>NUCLEOTIDE SEQUENCE [LARGE SCALE GENOMIC DNA]</scope>
    <source>
        <strain evidence="12 13">DSM 108380</strain>
    </source>
</reference>
<comment type="similarity">
    <text evidence="2">Belongs to the class IV-like SAM-binding methyltransferase superfamily. RNA methyltransferase TrmH family.</text>
</comment>
<dbReference type="PANTHER" id="PTHR46103:SF1">
    <property type="entry name" value="RRNA METHYLTRANSFERASE 1, MITOCHONDRIAL"/>
    <property type="match status" value="1"/>
</dbReference>
<feature type="compositionally biased region" description="Basic and acidic residues" evidence="10">
    <location>
        <begin position="85"/>
        <end position="108"/>
    </location>
</feature>
<evidence type="ECO:0000256" key="6">
    <source>
        <dbReference type="ARBA" id="ARBA00022691"/>
    </source>
</evidence>
<feature type="compositionally biased region" description="Polar residues" evidence="10">
    <location>
        <begin position="245"/>
        <end position="260"/>
    </location>
</feature>
<dbReference type="FunFam" id="3.30.1330.30:FF:000035">
    <property type="entry name" value="TrmH family RNA methyltransferase"/>
    <property type="match status" value="1"/>
</dbReference>
<dbReference type="GO" id="GO:0016435">
    <property type="term" value="F:rRNA (guanine) methyltransferase activity"/>
    <property type="evidence" value="ECO:0007669"/>
    <property type="project" value="TreeGrafter"/>
</dbReference>
<dbReference type="CDD" id="cd18105">
    <property type="entry name" value="SpoU-like_MRM1"/>
    <property type="match status" value="1"/>
</dbReference>
<dbReference type="Proteomes" id="UP000566819">
    <property type="component" value="Unassembled WGS sequence"/>
</dbReference>
<dbReference type="Gene3D" id="3.30.1330.30">
    <property type="match status" value="1"/>
</dbReference>
<dbReference type="Pfam" id="PF00588">
    <property type="entry name" value="SpoU_methylase"/>
    <property type="match status" value="1"/>
</dbReference>
<dbReference type="GO" id="GO:0003723">
    <property type="term" value="F:RNA binding"/>
    <property type="evidence" value="ECO:0007669"/>
    <property type="project" value="InterPro"/>
</dbReference>
<keyword evidence="6" id="KW-0949">S-adenosyl-L-methionine</keyword>
<dbReference type="SUPFAM" id="SSF55315">
    <property type="entry name" value="L30e-like"/>
    <property type="match status" value="1"/>
</dbReference>
<dbReference type="SUPFAM" id="SSF75217">
    <property type="entry name" value="alpha/beta knot"/>
    <property type="match status" value="1"/>
</dbReference>
<dbReference type="OrthoDB" id="270651at2759"/>
<evidence type="ECO:0000256" key="5">
    <source>
        <dbReference type="ARBA" id="ARBA00022679"/>
    </source>
</evidence>
<dbReference type="InterPro" id="IPR013123">
    <property type="entry name" value="SpoU_subst-bd"/>
</dbReference>
<evidence type="ECO:0000256" key="4">
    <source>
        <dbReference type="ARBA" id="ARBA00022603"/>
    </source>
</evidence>
<keyword evidence="8" id="KW-0496">Mitochondrion</keyword>
<evidence type="ECO:0000256" key="8">
    <source>
        <dbReference type="ARBA" id="ARBA00023128"/>
    </source>
</evidence>
<evidence type="ECO:0000313" key="13">
    <source>
        <dbReference type="Proteomes" id="UP000566819"/>
    </source>
</evidence>
<evidence type="ECO:0000256" key="1">
    <source>
        <dbReference type="ARBA" id="ARBA00004173"/>
    </source>
</evidence>
<gene>
    <name evidence="12" type="ORF">G7Y89_g12378</name>
</gene>
<evidence type="ECO:0000256" key="3">
    <source>
        <dbReference type="ARBA" id="ARBA00022552"/>
    </source>
</evidence>
<organism evidence="12 13">
    <name type="scientific">Cudoniella acicularis</name>
    <dbReference type="NCBI Taxonomy" id="354080"/>
    <lineage>
        <taxon>Eukaryota</taxon>
        <taxon>Fungi</taxon>
        <taxon>Dikarya</taxon>
        <taxon>Ascomycota</taxon>
        <taxon>Pezizomycotina</taxon>
        <taxon>Leotiomycetes</taxon>
        <taxon>Helotiales</taxon>
        <taxon>Tricladiaceae</taxon>
        <taxon>Cudoniella</taxon>
    </lineage>
</organism>
<dbReference type="InterPro" id="IPR029064">
    <property type="entry name" value="Ribosomal_eL30-like_sf"/>
</dbReference>
<keyword evidence="4" id="KW-0489">Methyltransferase</keyword>
<evidence type="ECO:0000256" key="9">
    <source>
        <dbReference type="ARBA" id="ARBA00034881"/>
    </source>
</evidence>
<comment type="subcellular location">
    <subcellularLocation>
        <location evidence="1">Mitochondrion</location>
    </subcellularLocation>
</comment>
<dbReference type="GO" id="GO:0005739">
    <property type="term" value="C:mitochondrion"/>
    <property type="evidence" value="ECO:0007669"/>
    <property type="project" value="UniProtKB-SubCell"/>
</dbReference>
<dbReference type="PANTHER" id="PTHR46103">
    <property type="entry name" value="RRNA METHYLTRANSFERASE 1, MITOCHONDRIAL"/>
    <property type="match status" value="1"/>
</dbReference>
<proteinExistence type="inferred from homology"/>
<evidence type="ECO:0000256" key="10">
    <source>
        <dbReference type="SAM" id="MobiDB-lite"/>
    </source>
</evidence>
<feature type="compositionally biased region" description="Polar residues" evidence="10">
    <location>
        <begin position="299"/>
        <end position="320"/>
    </location>
</feature>
<feature type="compositionally biased region" description="Polar residues" evidence="10">
    <location>
        <begin position="178"/>
        <end position="194"/>
    </location>
</feature>
<feature type="compositionally biased region" description="Basic and acidic residues" evidence="10">
    <location>
        <begin position="221"/>
        <end position="239"/>
    </location>
</feature>
<sequence>MTSIVLTKNIAFSRTSFLASRLSYHSGTAASVNTAIARGLRKSKGVGFRGSERKVDGPREKQNGLVRRSAGPPSFEKFGAPVTRDGWKGKQEGEFTKGGRTNPRELRIKKGLKFAKTDRELARKKKPDPAGSAGGGRHGGWGGPVRTRFNEEETSSPGFRRRQDSRPTFERGQRGDSKYSSPNRNRPQNRSASHGSGDFAFQSEGTNQYPSLSSKNSFLKQEGDSRSYKTRAERGERGGPRGRMTRSSQEYSGPASSTRGGFQEKPSARDYDGFSPNHDIWGKEARFPNKYSERKLSNRNDSQTWPSIESNNNMRNTSRNESTDDDEPTPTIPVKPTKVFDKQIPLSIPYTTPASEFLYGTSVVEAALTSQKVPRRKHYKLYIYTGENREKVGRDEGLERMAKRKGIKVARVSSGDGLRLMDKMSGGRPHNGYVLEASPLPRLPVTSLGPLKSENNQPGFEVAVDHQSKEDAVINGMSSFVSIPFDRSGRKPMVLFLDSIQDPGNLGGIIRTAAFLGVSAIAVSARNSASFSPVVLKASAGASESVTLFSVNKPAGFIHESRLAGWKVFAAVAPSKGRDSHRSPRSISTDALGDPLSHDPCILMLGSEGEGLRSNLKSKADVEVYIPGRGRTVESLNVSVAAGILCNSFLSRSKTGRAISHDTSNEKEAPEEESNPPETNPEDSSNTLF</sequence>
<dbReference type="InterPro" id="IPR029028">
    <property type="entry name" value="Alpha/beta_knot_MTases"/>
</dbReference>
<feature type="compositionally biased region" description="Basic and acidic residues" evidence="10">
    <location>
        <begin position="50"/>
        <end position="62"/>
    </location>
</feature>
<comment type="caution">
    <text evidence="12">The sequence shown here is derived from an EMBL/GenBank/DDBJ whole genome shotgun (WGS) entry which is preliminary data.</text>
</comment>
<dbReference type="Gene3D" id="3.40.1280.10">
    <property type="match status" value="1"/>
</dbReference>
<dbReference type="InterPro" id="IPR029026">
    <property type="entry name" value="tRNA_m1G_MTases_N"/>
</dbReference>
<dbReference type="EMBL" id="JAAMPI010001294">
    <property type="protein sequence ID" value="KAF4625787.1"/>
    <property type="molecule type" value="Genomic_DNA"/>
</dbReference>
<dbReference type="InterPro" id="IPR047261">
    <property type="entry name" value="MRM1_MeTrfase_dom"/>
</dbReference>
<feature type="compositionally biased region" description="Basic and acidic residues" evidence="10">
    <location>
        <begin position="659"/>
        <end position="668"/>
    </location>
</feature>
<keyword evidence="3" id="KW-0698">rRNA processing</keyword>
<feature type="compositionally biased region" description="Gly residues" evidence="10">
    <location>
        <begin position="132"/>
        <end position="143"/>
    </location>
</feature>
<keyword evidence="5" id="KW-0808">Transferase</keyword>
<feature type="domain" description="RNA 2-O ribose methyltransferase substrate binding" evidence="11">
    <location>
        <begin position="357"/>
        <end position="443"/>
    </location>
</feature>
<evidence type="ECO:0000256" key="2">
    <source>
        <dbReference type="ARBA" id="ARBA00007228"/>
    </source>
</evidence>
<name>A0A8H4R998_9HELO</name>
<feature type="compositionally biased region" description="Basic and acidic residues" evidence="10">
    <location>
        <begin position="161"/>
        <end position="177"/>
    </location>
</feature>
<evidence type="ECO:0000256" key="7">
    <source>
        <dbReference type="ARBA" id="ARBA00022946"/>
    </source>
</evidence>
<feature type="region of interest" description="Disordered" evidence="10">
    <location>
        <begin position="47"/>
        <end position="336"/>
    </location>
</feature>
<feature type="compositionally biased region" description="Polar residues" evidence="10">
    <location>
        <begin position="203"/>
        <end position="219"/>
    </location>
</feature>
<evidence type="ECO:0000259" key="11">
    <source>
        <dbReference type="SMART" id="SM00967"/>
    </source>
</evidence>
<dbReference type="InterPro" id="IPR001537">
    <property type="entry name" value="SpoU_MeTrfase"/>
</dbReference>
<protein>
    <recommendedName>
        <fullName evidence="9">rRNA methyltransferase 1, mitochondrial</fullName>
    </recommendedName>
</protein>
<accession>A0A8H4R998</accession>